<evidence type="ECO:0000256" key="2">
    <source>
        <dbReference type="ARBA" id="ARBA00022559"/>
    </source>
</evidence>
<sequence>MTKLDASDASAPLPGGDRTLHDFSARTIRGDVQDLSDYEGQVLLVVNTATQCTFTPQLEGLQSLQRQFGDRGFTVLGFPSDQFHQDPGTDEDTEQVCTSSYETTFPLFAKTDVNGPGAPEMWAWLRAQKAGVLGGRIAWNFTKFLVGADGHVLRRYAPPVPPARIARRIEVELQRLGR</sequence>
<dbReference type="InterPro" id="IPR036249">
    <property type="entry name" value="Thioredoxin-like_sf"/>
</dbReference>
<keyword evidence="2 4" id="KW-0575">Peroxidase</keyword>
<dbReference type="PRINTS" id="PR01011">
    <property type="entry name" value="GLUTPROXDASE"/>
</dbReference>
<proteinExistence type="inferred from homology"/>
<protein>
    <recommendedName>
        <fullName evidence="4">Glutathione peroxidase</fullName>
    </recommendedName>
</protein>
<feature type="region of interest" description="Disordered" evidence="5">
    <location>
        <begin position="1"/>
        <end position="21"/>
    </location>
</feature>
<dbReference type="EMBL" id="JBHUFL010000002">
    <property type="protein sequence ID" value="MFD1834034.1"/>
    <property type="molecule type" value="Genomic_DNA"/>
</dbReference>
<accession>A0ABW4PUU0</accession>
<dbReference type="PROSITE" id="PS51355">
    <property type="entry name" value="GLUTATHIONE_PEROXID_3"/>
    <property type="match status" value="1"/>
</dbReference>
<name>A0ABW4PUU0_9MICO</name>
<comment type="caution">
    <text evidence="6">The sequence shown here is derived from an EMBL/GenBank/DDBJ whole genome shotgun (WGS) entry which is preliminary data.</text>
</comment>
<keyword evidence="7" id="KW-1185">Reference proteome</keyword>
<dbReference type="Pfam" id="PF00255">
    <property type="entry name" value="GSHPx"/>
    <property type="match status" value="1"/>
</dbReference>
<dbReference type="RefSeq" id="WP_137768933.1">
    <property type="nucleotide sequence ID" value="NZ_BAAAIS010000002.1"/>
</dbReference>
<reference evidence="7" key="1">
    <citation type="journal article" date="2019" name="Int. J. Syst. Evol. Microbiol.">
        <title>The Global Catalogue of Microorganisms (GCM) 10K type strain sequencing project: providing services to taxonomists for standard genome sequencing and annotation.</title>
        <authorList>
            <consortium name="The Broad Institute Genomics Platform"/>
            <consortium name="The Broad Institute Genome Sequencing Center for Infectious Disease"/>
            <person name="Wu L."/>
            <person name="Ma J."/>
        </authorList>
    </citation>
    <scope>NUCLEOTIDE SEQUENCE [LARGE SCALE GENOMIC DNA]</scope>
    <source>
        <strain evidence="7">JCM 11650</strain>
    </source>
</reference>
<organism evidence="6 7">
    <name type="scientific">Brachybacterium rhamnosum</name>
    <dbReference type="NCBI Taxonomy" id="173361"/>
    <lineage>
        <taxon>Bacteria</taxon>
        <taxon>Bacillati</taxon>
        <taxon>Actinomycetota</taxon>
        <taxon>Actinomycetes</taxon>
        <taxon>Micrococcales</taxon>
        <taxon>Dermabacteraceae</taxon>
        <taxon>Brachybacterium</taxon>
    </lineage>
</organism>
<dbReference type="PANTHER" id="PTHR11592">
    <property type="entry name" value="GLUTATHIONE PEROXIDASE"/>
    <property type="match status" value="1"/>
</dbReference>
<evidence type="ECO:0000256" key="4">
    <source>
        <dbReference type="RuleBase" id="RU000499"/>
    </source>
</evidence>
<dbReference type="Gene3D" id="3.40.30.10">
    <property type="entry name" value="Glutaredoxin"/>
    <property type="match status" value="1"/>
</dbReference>
<dbReference type="Proteomes" id="UP001597280">
    <property type="component" value="Unassembled WGS sequence"/>
</dbReference>
<evidence type="ECO:0000256" key="3">
    <source>
        <dbReference type="ARBA" id="ARBA00023002"/>
    </source>
</evidence>
<dbReference type="SUPFAM" id="SSF52833">
    <property type="entry name" value="Thioredoxin-like"/>
    <property type="match status" value="1"/>
</dbReference>
<dbReference type="PANTHER" id="PTHR11592:SF78">
    <property type="entry name" value="GLUTATHIONE PEROXIDASE"/>
    <property type="match status" value="1"/>
</dbReference>
<evidence type="ECO:0000313" key="6">
    <source>
        <dbReference type="EMBL" id="MFD1834034.1"/>
    </source>
</evidence>
<dbReference type="InterPro" id="IPR000889">
    <property type="entry name" value="Glutathione_peroxidase"/>
</dbReference>
<evidence type="ECO:0000256" key="5">
    <source>
        <dbReference type="SAM" id="MobiDB-lite"/>
    </source>
</evidence>
<evidence type="ECO:0000256" key="1">
    <source>
        <dbReference type="ARBA" id="ARBA00006926"/>
    </source>
</evidence>
<evidence type="ECO:0000313" key="7">
    <source>
        <dbReference type="Proteomes" id="UP001597280"/>
    </source>
</evidence>
<dbReference type="GO" id="GO:0004601">
    <property type="term" value="F:peroxidase activity"/>
    <property type="evidence" value="ECO:0007669"/>
    <property type="project" value="UniProtKB-KW"/>
</dbReference>
<gene>
    <name evidence="6" type="ORF">ACFSDA_03000</name>
</gene>
<dbReference type="PIRSF" id="PIRSF000303">
    <property type="entry name" value="Glutathion_perox"/>
    <property type="match status" value="1"/>
</dbReference>
<keyword evidence="3 4" id="KW-0560">Oxidoreductase</keyword>
<dbReference type="CDD" id="cd00340">
    <property type="entry name" value="GSH_Peroxidase"/>
    <property type="match status" value="1"/>
</dbReference>
<comment type="similarity">
    <text evidence="1 4">Belongs to the glutathione peroxidase family.</text>
</comment>